<dbReference type="Pfam" id="PF03641">
    <property type="entry name" value="Lysine_decarbox"/>
    <property type="match status" value="1"/>
</dbReference>
<evidence type="ECO:0000256" key="2">
    <source>
        <dbReference type="ARBA" id="ARBA00006763"/>
    </source>
</evidence>
<dbReference type="RefSeq" id="WP_114897648.1">
    <property type="nucleotide sequence ID" value="NZ_CP031222.1"/>
</dbReference>
<name>A0A345P2M9_9GAMM</name>
<evidence type="ECO:0000313" key="5">
    <source>
        <dbReference type="Proteomes" id="UP000253940"/>
    </source>
</evidence>
<sequence>MKLKNICVYCGSNSGKNPAYVESAKQLADVLVERNIGLVYGGAQIGVMGAVANRMLEQGGRVIGVIPEGLLLKEVAHQGLTELHVTKSMHERKALMAEHSEGFIALPGGIGTFEELFEVWTWAQLGFHHKPCGLLNIAGYYDQLIAFLDHAADEGFVKPPHRELLMVEQDPAKILDRMALYTPPTTSPLAVKLDLAAT</sequence>
<dbReference type="Gene3D" id="3.40.50.450">
    <property type="match status" value="1"/>
</dbReference>
<dbReference type="InterPro" id="IPR005269">
    <property type="entry name" value="LOG"/>
</dbReference>
<dbReference type="PANTHER" id="PTHR31223">
    <property type="entry name" value="LOG FAMILY PROTEIN YJL055W"/>
    <property type="match status" value="1"/>
</dbReference>
<dbReference type="AlphaFoldDB" id="A0A345P2M9"/>
<proteinExistence type="inferred from homology"/>
<evidence type="ECO:0000313" key="4">
    <source>
        <dbReference type="EMBL" id="AXI01538.1"/>
    </source>
</evidence>
<dbReference type="KEGG" id="mbah:HYN46_00655"/>
<gene>
    <name evidence="4" type="ORF">HYN46_00655</name>
</gene>
<dbReference type="GO" id="GO:0008714">
    <property type="term" value="F:AMP nucleosidase activity"/>
    <property type="evidence" value="ECO:0007669"/>
    <property type="project" value="UniProtKB-EC"/>
</dbReference>
<comment type="similarity">
    <text evidence="2 3">Belongs to the LOG family.</text>
</comment>
<comment type="catalytic activity">
    <reaction evidence="1">
        <text>AMP + H2O = D-ribose 5-phosphate + adenine</text>
        <dbReference type="Rhea" id="RHEA:20129"/>
        <dbReference type="ChEBI" id="CHEBI:15377"/>
        <dbReference type="ChEBI" id="CHEBI:16708"/>
        <dbReference type="ChEBI" id="CHEBI:78346"/>
        <dbReference type="ChEBI" id="CHEBI:456215"/>
        <dbReference type="EC" id="3.2.2.4"/>
    </reaction>
</comment>
<evidence type="ECO:0000256" key="3">
    <source>
        <dbReference type="RuleBase" id="RU363015"/>
    </source>
</evidence>
<evidence type="ECO:0000256" key="1">
    <source>
        <dbReference type="ARBA" id="ARBA00000274"/>
    </source>
</evidence>
<reference evidence="4 5" key="1">
    <citation type="submission" date="2018-07" db="EMBL/GenBank/DDBJ databases">
        <title>Genome sequencing of Moraxellaceae gen. HYN0046.</title>
        <authorList>
            <person name="Kim M."/>
            <person name="Yi H."/>
        </authorList>
    </citation>
    <scope>NUCLEOTIDE SEQUENCE [LARGE SCALE GENOMIC DNA]</scope>
    <source>
        <strain evidence="4 5">HYN0046</strain>
    </source>
</reference>
<dbReference type="GO" id="GO:0009691">
    <property type="term" value="P:cytokinin biosynthetic process"/>
    <property type="evidence" value="ECO:0007669"/>
    <property type="project" value="UniProtKB-UniRule"/>
</dbReference>
<protein>
    <recommendedName>
        <fullName evidence="3">Cytokinin riboside 5'-monophosphate phosphoribohydrolase</fullName>
        <ecNumber evidence="3">3.2.2.n1</ecNumber>
    </recommendedName>
</protein>
<dbReference type="SUPFAM" id="SSF102405">
    <property type="entry name" value="MCP/YpsA-like"/>
    <property type="match status" value="1"/>
</dbReference>
<dbReference type="InterPro" id="IPR031100">
    <property type="entry name" value="LOG_fam"/>
</dbReference>
<accession>A0A345P2M9</accession>
<dbReference type="EMBL" id="CP031222">
    <property type="protein sequence ID" value="AXI01538.1"/>
    <property type="molecule type" value="Genomic_DNA"/>
</dbReference>
<dbReference type="EC" id="3.2.2.n1" evidence="3"/>
<dbReference type="NCBIfam" id="TIGR00730">
    <property type="entry name" value="Rossman fold protein, TIGR00730 family"/>
    <property type="match status" value="1"/>
</dbReference>
<keyword evidence="5" id="KW-1185">Reference proteome</keyword>
<dbReference type="GO" id="GO:0005829">
    <property type="term" value="C:cytosol"/>
    <property type="evidence" value="ECO:0007669"/>
    <property type="project" value="TreeGrafter"/>
</dbReference>
<dbReference type="OrthoDB" id="9801098at2"/>
<dbReference type="Proteomes" id="UP000253940">
    <property type="component" value="Chromosome"/>
</dbReference>
<organism evidence="4 5">
    <name type="scientific">Aquirhabdus parva</name>
    <dbReference type="NCBI Taxonomy" id="2283318"/>
    <lineage>
        <taxon>Bacteria</taxon>
        <taxon>Pseudomonadati</taxon>
        <taxon>Pseudomonadota</taxon>
        <taxon>Gammaproteobacteria</taxon>
        <taxon>Moraxellales</taxon>
        <taxon>Moraxellaceae</taxon>
        <taxon>Aquirhabdus</taxon>
    </lineage>
</organism>
<keyword evidence="3" id="KW-0378">Hydrolase</keyword>
<keyword evidence="3" id="KW-0203">Cytokinin biosynthesis</keyword>
<dbReference type="PANTHER" id="PTHR31223:SF70">
    <property type="entry name" value="LOG FAMILY PROTEIN YJL055W"/>
    <property type="match status" value="1"/>
</dbReference>